<dbReference type="GO" id="GO:0006006">
    <property type="term" value="P:glucose metabolic process"/>
    <property type="evidence" value="ECO:0007669"/>
    <property type="project" value="TreeGrafter"/>
</dbReference>
<dbReference type="InterPro" id="IPR008183">
    <property type="entry name" value="Aldose_1/G6P_1-epimerase"/>
</dbReference>
<dbReference type="InterPro" id="IPR014718">
    <property type="entry name" value="GH-type_carb-bd"/>
</dbReference>
<dbReference type="Gene3D" id="2.70.98.10">
    <property type="match status" value="1"/>
</dbReference>
<organism evidence="4 5">
    <name type="scientific">Sulfitobacter sediminilitoris</name>
    <dbReference type="NCBI Taxonomy" id="2698830"/>
    <lineage>
        <taxon>Bacteria</taxon>
        <taxon>Pseudomonadati</taxon>
        <taxon>Pseudomonadota</taxon>
        <taxon>Alphaproteobacteria</taxon>
        <taxon>Rhodobacterales</taxon>
        <taxon>Roseobacteraceae</taxon>
        <taxon>Sulfitobacter</taxon>
    </lineage>
</organism>
<protein>
    <submittedName>
        <fullName evidence="4">Galactose mutarotase</fullName>
    </submittedName>
</protein>
<dbReference type="InterPro" id="IPR011013">
    <property type="entry name" value="Gal_mutarotase_sf_dom"/>
</dbReference>
<dbReference type="EMBL" id="JAABNT010000001">
    <property type="protein sequence ID" value="NEK20852.1"/>
    <property type="molecule type" value="Genomic_DNA"/>
</dbReference>
<evidence type="ECO:0000256" key="2">
    <source>
        <dbReference type="ARBA" id="ARBA00023235"/>
    </source>
</evidence>
<comment type="caution">
    <text evidence="4">The sequence shown here is derived from an EMBL/GenBank/DDBJ whole genome shotgun (WGS) entry which is preliminary data.</text>
</comment>
<dbReference type="PANTHER" id="PTHR10091">
    <property type="entry name" value="ALDOSE-1-EPIMERASE"/>
    <property type="match status" value="1"/>
</dbReference>
<comment type="similarity">
    <text evidence="1">Belongs to the aldose epimerase family.</text>
</comment>
<dbReference type="AlphaFoldDB" id="A0A6P0C3X9"/>
<dbReference type="RefSeq" id="WP_164351712.1">
    <property type="nucleotide sequence ID" value="NZ_JAABNT010000001.1"/>
</dbReference>
<keyword evidence="2" id="KW-0413">Isomerase</keyword>
<sequence length="321" mass="35019">MTTTIPIHLRSDALNASILPRGATLSAVRFTQRSENLVLGFADPEDHFRIPVYAGHLVGPVANRIKAGQIPLDGKVYQMTRNENGETSLHSGPDGLHTLDWDIVARTDQSVTLQIDLKDGDQGLPGNRNIKATYSIAGACLTLEIAARTDQPTPMNIAAHPYWMLDGLSDVSSHLLEVRADSYVPTDSRNLPLGDIAPVAHTEFDFRTLRPVPLTPALDENFCLAPESHTKPQSCARLAGSNGTQLEIATTAPGLQVYNGAFLPDLKGVLENGHDLKPYGGIALEPQFWPDAPHQPGFPQITLNPRDTWRQITHYRLTPPA</sequence>
<keyword evidence="5" id="KW-1185">Reference proteome</keyword>
<dbReference type="GO" id="GO:0004034">
    <property type="term" value="F:aldose 1-epimerase activity"/>
    <property type="evidence" value="ECO:0007669"/>
    <property type="project" value="TreeGrafter"/>
</dbReference>
<evidence type="ECO:0000256" key="3">
    <source>
        <dbReference type="ARBA" id="ARBA00023277"/>
    </source>
</evidence>
<dbReference type="Proteomes" id="UP000468591">
    <property type="component" value="Unassembled WGS sequence"/>
</dbReference>
<keyword evidence="3" id="KW-0119">Carbohydrate metabolism</keyword>
<dbReference type="InterPro" id="IPR047215">
    <property type="entry name" value="Galactose_mutarotase-like"/>
</dbReference>
<proteinExistence type="inferred from homology"/>
<gene>
    <name evidence="4" type="ORF">GV827_00355</name>
</gene>
<evidence type="ECO:0000256" key="1">
    <source>
        <dbReference type="ARBA" id="ARBA00006206"/>
    </source>
</evidence>
<name>A0A6P0C3X9_9RHOB</name>
<reference evidence="4 5" key="1">
    <citation type="submission" date="2020-01" db="EMBL/GenBank/DDBJ databases">
        <title>Sulfitobacter sediminilitoris sp. nov., isolated from a tidal flat.</title>
        <authorList>
            <person name="Park S."/>
            <person name="Yoon J.-H."/>
        </authorList>
    </citation>
    <scope>NUCLEOTIDE SEQUENCE [LARGE SCALE GENOMIC DNA]</scope>
    <source>
        <strain evidence="4 5">JBTF-M27</strain>
    </source>
</reference>
<evidence type="ECO:0000313" key="4">
    <source>
        <dbReference type="EMBL" id="NEK20852.1"/>
    </source>
</evidence>
<evidence type="ECO:0000313" key="5">
    <source>
        <dbReference type="Proteomes" id="UP000468591"/>
    </source>
</evidence>
<dbReference type="CDD" id="cd09019">
    <property type="entry name" value="galactose_mutarotase_like"/>
    <property type="match status" value="1"/>
</dbReference>
<dbReference type="SUPFAM" id="SSF74650">
    <property type="entry name" value="Galactose mutarotase-like"/>
    <property type="match status" value="1"/>
</dbReference>
<dbReference type="Pfam" id="PF01263">
    <property type="entry name" value="Aldose_epim"/>
    <property type="match status" value="1"/>
</dbReference>
<accession>A0A6P0C3X9</accession>
<dbReference type="GO" id="GO:0030246">
    <property type="term" value="F:carbohydrate binding"/>
    <property type="evidence" value="ECO:0007669"/>
    <property type="project" value="InterPro"/>
</dbReference>
<dbReference type="PANTHER" id="PTHR10091:SF0">
    <property type="entry name" value="GALACTOSE MUTAROTASE"/>
    <property type="match status" value="1"/>
</dbReference>
<dbReference type="GO" id="GO:0033499">
    <property type="term" value="P:galactose catabolic process via UDP-galactose, Leloir pathway"/>
    <property type="evidence" value="ECO:0007669"/>
    <property type="project" value="TreeGrafter"/>
</dbReference>